<dbReference type="SUPFAM" id="SSF48264">
    <property type="entry name" value="Cytochrome P450"/>
    <property type="match status" value="1"/>
</dbReference>
<comment type="caution">
    <text evidence="14">The sequence shown here is derived from an EMBL/GenBank/DDBJ whole genome shotgun (WGS) entry which is preliminary data.</text>
</comment>
<evidence type="ECO:0008006" key="16">
    <source>
        <dbReference type="Google" id="ProtNLM"/>
    </source>
</evidence>
<evidence type="ECO:0000256" key="8">
    <source>
        <dbReference type="ARBA" id="ARBA00023004"/>
    </source>
</evidence>
<dbReference type="PRINTS" id="PR00385">
    <property type="entry name" value="P450"/>
</dbReference>
<dbReference type="GO" id="GO:0016020">
    <property type="term" value="C:membrane"/>
    <property type="evidence" value="ECO:0007669"/>
    <property type="project" value="UniProtKB-SubCell"/>
</dbReference>
<dbReference type="AlphaFoldDB" id="A0AAP0GW02"/>
<evidence type="ECO:0000313" key="14">
    <source>
        <dbReference type="EMBL" id="KAK9063901.1"/>
    </source>
</evidence>
<evidence type="ECO:0000256" key="9">
    <source>
        <dbReference type="ARBA" id="ARBA00023033"/>
    </source>
</evidence>
<dbReference type="InterPro" id="IPR001128">
    <property type="entry name" value="Cyt_P450"/>
</dbReference>
<evidence type="ECO:0000256" key="2">
    <source>
        <dbReference type="ARBA" id="ARBA00010617"/>
    </source>
</evidence>
<dbReference type="PANTHER" id="PTHR24282">
    <property type="entry name" value="CYTOCHROME P450 FAMILY MEMBER"/>
    <property type="match status" value="1"/>
</dbReference>
<accession>A0AAP0GW02</accession>
<dbReference type="GO" id="GO:0020037">
    <property type="term" value="F:heme binding"/>
    <property type="evidence" value="ECO:0007669"/>
    <property type="project" value="InterPro"/>
</dbReference>
<comment type="similarity">
    <text evidence="2 12">Belongs to the cytochrome P450 family.</text>
</comment>
<gene>
    <name evidence="14" type="ORF">SSX86_017773</name>
</gene>
<keyword evidence="3 11" id="KW-0349">Heme</keyword>
<dbReference type="FunFam" id="1.10.630.10:FF:000029">
    <property type="entry name" value="Cytochrome P450 734A1"/>
    <property type="match status" value="1"/>
</dbReference>
<dbReference type="GO" id="GO:0016705">
    <property type="term" value="F:oxidoreductase activity, acting on paired donors, with incorporation or reduction of molecular oxygen"/>
    <property type="evidence" value="ECO:0007669"/>
    <property type="project" value="InterPro"/>
</dbReference>
<keyword evidence="8 11" id="KW-0408">Iron</keyword>
<evidence type="ECO:0000313" key="15">
    <source>
        <dbReference type="Proteomes" id="UP001408789"/>
    </source>
</evidence>
<reference evidence="14 15" key="1">
    <citation type="submission" date="2024-04" db="EMBL/GenBank/DDBJ databases">
        <title>The reference genome of an endangered Asteraceae, Deinandra increscens subsp. villosa, native to the Central Coast of California.</title>
        <authorList>
            <person name="Guilliams M."/>
            <person name="Hasenstab-Lehman K."/>
            <person name="Meyer R."/>
            <person name="Mcevoy S."/>
        </authorList>
    </citation>
    <scope>NUCLEOTIDE SEQUENCE [LARGE SCALE GENOMIC DNA]</scope>
    <source>
        <tissue evidence="14">Leaf</tissue>
    </source>
</reference>
<keyword evidence="15" id="KW-1185">Reference proteome</keyword>
<dbReference type="InterPro" id="IPR036396">
    <property type="entry name" value="Cyt_P450_sf"/>
</dbReference>
<dbReference type="PANTHER" id="PTHR24282:SF234">
    <property type="entry name" value="CYTOCHROME P450-RELATED"/>
    <property type="match status" value="1"/>
</dbReference>
<dbReference type="GO" id="GO:0004497">
    <property type="term" value="F:monooxygenase activity"/>
    <property type="evidence" value="ECO:0007669"/>
    <property type="project" value="UniProtKB-KW"/>
</dbReference>
<evidence type="ECO:0000256" key="3">
    <source>
        <dbReference type="ARBA" id="ARBA00022617"/>
    </source>
</evidence>
<proteinExistence type="inferred from homology"/>
<dbReference type="Proteomes" id="UP001408789">
    <property type="component" value="Unassembled WGS sequence"/>
</dbReference>
<evidence type="ECO:0000256" key="10">
    <source>
        <dbReference type="ARBA" id="ARBA00023136"/>
    </source>
</evidence>
<evidence type="ECO:0000256" key="11">
    <source>
        <dbReference type="PIRSR" id="PIRSR602401-1"/>
    </source>
</evidence>
<dbReference type="InterPro" id="IPR002401">
    <property type="entry name" value="Cyt_P450_E_grp-I"/>
</dbReference>
<evidence type="ECO:0000256" key="12">
    <source>
        <dbReference type="RuleBase" id="RU000461"/>
    </source>
</evidence>
<evidence type="ECO:0000256" key="1">
    <source>
        <dbReference type="ARBA" id="ARBA00004370"/>
    </source>
</evidence>
<evidence type="ECO:0000256" key="5">
    <source>
        <dbReference type="ARBA" id="ARBA00022723"/>
    </source>
</evidence>
<feature type="transmembrane region" description="Helical" evidence="13">
    <location>
        <begin position="6"/>
        <end position="25"/>
    </location>
</feature>
<dbReference type="Pfam" id="PF00067">
    <property type="entry name" value="p450"/>
    <property type="match status" value="1"/>
</dbReference>
<keyword evidence="10 13" id="KW-0472">Membrane</keyword>
<keyword evidence="4 13" id="KW-0812">Transmembrane</keyword>
<name>A0AAP0GW02_9ASTR</name>
<feature type="binding site" description="axial binding residue" evidence="11">
    <location>
        <position position="465"/>
    </location>
    <ligand>
        <name>heme</name>
        <dbReference type="ChEBI" id="CHEBI:30413"/>
    </ligand>
    <ligandPart>
        <name>Fe</name>
        <dbReference type="ChEBI" id="CHEBI:18248"/>
    </ligandPart>
</feature>
<dbReference type="Gene3D" id="1.10.630.10">
    <property type="entry name" value="Cytochrome P450"/>
    <property type="match status" value="1"/>
</dbReference>
<comment type="cofactor">
    <cofactor evidence="11">
        <name>heme</name>
        <dbReference type="ChEBI" id="CHEBI:30413"/>
    </cofactor>
</comment>
<protein>
    <recommendedName>
        <fullName evidence="16">Cytochrome P450</fullName>
    </recommendedName>
</protein>
<dbReference type="InterPro" id="IPR017972">
    <property type="entry name" value="Cyt_P450_CS"/>
</dbReference>
<dbReference type="InterPro" id="IPR050665">
    <property type="entry name" value="Cytochrome_P450_Monooxygen"/>
</dbReference>
<evidence type="ECO:0000256" key="4">
    <source>
        <dbReference type="ARBA" id="ARBA00022692"/>
    </source>
</evidence>
<dbReference type="GO" id="GO:0005506">
    <property type="term" value="F:iron ion binding"/>
    <property type="evidence" value="ECO:0007669"/>
    <property type="project" value="InterPro"/>
</dbReference>
<keyword evidence="7 12" id="KW-0560">Oxidoreductase</keyword>
<sequence>MEVTTGFCVVGVVAAILVFYVWRVLDQLWLKPKKMEKCLRDQGLKGSPYKFFFGDLEEMEQKRNEATSKPMSLSNDIADRVFPLVYKSVTTYGKICFTWNGANPLVHVADPTLVREVFSNYRKFVRTKVANPLRSLLALGLFNTEGDRWVQNRKIINPAFHLEKIKHMEPSIYVSCVEMMEKWEELVTRENSSEVDVSPFFQSLAGDIISRTAFGSSFQEGRKIFVLQKELAELVAKIERSVYIPGSRFLPTKNNKRIKEIDREVKATIKGIIDKRMVAMKSGEASGDDLLGILLDSNQKEMKEHGNSKFGLTIDDVIEECKLFYFAGQDTTGHTLVWTMILLSQNNDWQTRAREEVLHVFGEKRPDNSGLNHLKTMNMILNEVLRLYPVVPTLARQMNEETKLGNLTLPAGTFLELNALLIHHDKDIWGEDANEFNPERFSEGVLKATKGQASYIPFGGGPRICIGQNFAMLEMKMALTMILQRFSFELSPSYSHAPINIITMQPQFGAHLILHKL</sequence>
<dbReference type="PROSITE" id="PS00086">
    <property type="entry name" value="CYTOCHROME_P450"/>
    <property type="match status" value="1"/>
</dbReference>
<keyword evidence="9 12" id="KW-0503">Monooxygenase</keyword>
<dbReference type="EMBL" id="JBCNJP010000018">
    <property type="protein sequence ID" value="KAK9063901.1"/>
    <property type="molecule type" value="Genomic_DNA"/>
</dbReference>
<keyword evidence="6 13" id="KW-1133">Transmembrane helix</keyword>
<evidence type="ECO:0000256" key="6">
    <source>
        <dbReference type="ARBA" id="ARBA00022989"/>
    </source>
</evidence>
<keyword evidence="5 11" id="KW-0479">Metal-binding</keyword>
<comment type="subcellular location">
    <subcellularLocation>
        <location evidence="1">Membrane</location>
    </subcellularLocation>
</comment>
<dbReference type="PRINTS" id="PR00463">
    <property type="entry name" value="EP450I"/>
</dbReference>
<evidence type="ECO:0000256" key="13">
    <source>
        <dbReference type="SAM" id="Phobius"/>
    </source>
</evidence>
<evidence type="ECO:0000256" key="7">
    <source>
        <dbReference type="ARBA" id="ARBA00023002"/>
    </source>
</evidence>
<organism evidence="14 15">
    <name type="scientific">Deinandra increscens subsp. villosa</name>
    <dbReference type="NCBI Taxonomy" id="3103831"/>
    <lineage>
        <taxon>Eukaryota</taxon>
        <taxon>Viridiplantae</taxon>
        <taxon>Streptophyta</taxon>
        <taxon>Embryophyta</taxon>
        <taxon>Tracheophyta</taxon>
        <taxon>Spermatophyta</taxon>
        <taxon>Magnoliopsida</taxon>
        <taxon>eudicotyledons</taxon>
        <taxon>Gunneridae</taxon>
        <taxon>Pentapetalae</taxon>
        <taxon>asterids</taxon>
        <taxon>campanulids</taxon>
        <taxon>Asterales</taxon>
        <taxon>Asteraceae</taxon>
        <taxon>Asteroideae</taxon>
        <taxon>Heliantheae alliance</taxon>
        <taxon>Madieae</taxon>
        <taxon>Madiinae</taxon>
        <taxon>Deinandra</taxon>
    </lineage>
</organism>